<proteinExistence type="predicted"/>
<accession>A0A2A8BNT1</accession>
<sequence length="106" mass="12453">MSITAPVLQKDMQKKQVLDEFLKYCNQMQIEAIMQHDPIALCTWIKEARLARRELAALYRAKEKHDEERERDCKNILGIIRRLRSQGVNADLVERAHYITLSEEVS</sequence>
<dbReference type="EMBL" id="NUDL01000042">
    <property type="protein sequence ID" value="PEM55381.1"/>
    <property type="molecule type" value="Genomic_DNA"/>
</dbReference>
<evidence type="ECO:0000313" key="1">
    <source>
        <dbReference type="EMBL" id="PEM55381.1"/>
    </source>
</evidence>
<gene>
    <name evidence="1" type="ORF">CN611_14855</name>
</gene>
<dbReference type="RefSeq" id="WP_098102668.1">
    <property type="nucleotide sequence ID" value="NZ_NUDL01000042.1"/>
</dbReference>
<reference evidence="1 2" key="1">
    <citation type="submission" date="2017-09" db="EMBL/GenBank/DDBJ databases">
        <title>Large-scale bioinformatics analysis of Bacillus genomes uncovers conserved roles of natural products in bacterial physiology.</title>
        <authorList>
            <consortium name="Agbiome Team Llc"/>
            <person name="Bleich R.M."/>
            <person name="Grubbs K.J."/>
            <person name="Santa Maria K.C."/>
            <person name="Allen S.E."/>
            <person name="Farag S."/>
            <person name="Shank E.A."/>
            <person name="Bowers A."/>
        </authorList>
    </citation>
    <scope>NUCLEOTIDE SEQUENCE [LARGE SCALE GENOMIC DNA]</scope>
    <source>
        <strain evidence="1 2">AFS010764</strain>
    </source>
</reference>
<protein>
    <submittedName>
        <fullName evidence="1">Uncharacterized protein</fullName>
    </submittedName>
</protein>
<evidence type="ECO:0000313" key="2">
    <source>
        <dbReference type="Proteomes" id="UP000220621"/>
    </source>
</evidence>
<dbReference type="AlphaFoldDB" id="A0A2A8BNT1"/>
<comment type="caution">
    <text evidence="1">The sequence shown here is derived from an EMBL/GenBank/DDBJ whole genome shotgun (WGS) entry which is preliminary data.</text>
</comment>
<organism evidence="1 2">
    <name type="scientific">Bacillus wiedmannii</name>
    <dbReference type="NCBI Taxonomy" id="1890302"/>
    <lineage>
        <taxon>Bacteria</taxon>
        <taxon>Bacillati</taxon>
        <taxon>Bacillota</taxon>
        <taxon>Bacilli</taxon>
        <taxon>Bacillales</taxon>
        <taxon>Bacillaceae</taxon>
        <taxon>Bacillus</taxon>
        <taxon>Bacillus cereus group</taxon>
    </lineage>
</organism>
<name>A0A2A8BNT1_9BACI</name>
<dbReference type="Proteomes" id="UP000220621">
    <property type="component" value="Unassembled WGS sequence"/>
</dbReference>